<accession>A0AAP5M879</accession>
<organism evidence="1 2">
    <name type="scientific">Aetokthonos hydrillicola Thurmond2011</name>
    <dbReference type="NCBI Taxonomy" id="2712845"/>
    <lineage>
        <taxon>Bacteria</taxon>
        <taxon>Bacillati</taxon>
        <taxon>Cyanobacteriota</taxon>
        <taxon>Cyanophyceae</taxon>
        <taxon>Nostocales</taxon>
        <taxon>Hapalosiphonaceae</taxon>
        <taxon>Aetokthonos</taxon>
    </lineage>
</organism>
<proteinExistence type="predicted"/>
<evidence type="ECO:0000313" key="2">
    <source>
        <dbReference type="Proteomes" id="UP000667802"/>
    </source>
</evidence>
<dbReference type="RefSeq" id="WP_208343803.1">
    <property type="nucleotide sequence ID" value="NZ_CAWQFN010000376.1"/>
</dbReference>
<gene>
    <name evidence="1" type="ORF">G7B40_001685</name>
</gene>
<name>A0AAP5M879_9CYAN</name>
<comment type="caution">
    <text evidence="1">The sequence shown here is derived from an EMBL/GenBank/DDBJ whole genome shotgun (WGS) entry which is preliminary data.</text>
</comment>
<keyword evidence="2" id="KW-1185">Reference proteome</keyword>
<reference evidence="2" key="1">
    <citation type="journal article" date="2021" name="Science">
        <title>Hunting the eagle killer: A cyanobacterial neurotoxin causes vacuolar myelinopathy.</title>
        <authorList>
            <person name="Breinlinger S."/>
            <person name="Phillips T.J."/>
            <person name="Haram B.N."/>
            <person name="Mares J."/>
            <person name="Martinez Yerena J.A."/>
            <person name="Hrouzek P."/>
            <person name="Sobotka R."/>
            <person name="Henderson W.M."/>
            <person name="Schmieder P."/>
            <person name="Williams S.M."/>
            <person name="Lauderdale J.D."/>
            <person name="Wilde H.D."/>
            <person name="Gerrin W."/>
            <person name="Kust A."/>
            <person name="Washington J.W."/>
            <person name="Wagner C."/>
            <person name="Geier B."/>
            <person name="Liebeke M."/>
            <person name="Enke H."/>
            <person name="Niedermeyer T.H.J."/>
            <person name="Wilde S.B."/>
        </authorList>
    </citation>
    <scope>NUCLEOTIDE SEQUENCE [LARGE SCALE GENOMIC DNA]</scope>
    <source>
        <strain evidence="2">Thurmond2011</strain>
    </source>
</reference>
<dbReference type="Proteomes" id="UP000667802">
    <property type="component" value="Unassembled WGS sequence"/>
</dbReference>
<sequence length="190" mass="21997">MTTEFWKKWKQPWSREQCRRRYVEGGDNIGIRQLSRDSGQPHRTLGMWSSQDSWVSQREQHCNKLATVTREKTIEKTSEKLSDELSEIASTNYKAHRLARDYAVSIIQVKAQHMQIIRQMPFEQQLEAIKSHNAHEMNFWSLILSRATEGIAAATGLPYHIDVNAAARRVEKEGLIISDPTSEYVDEPDK</sequence>
<protein>
    <submittedName>
        <fullName evidence="1">Uncharacterized protein</fullName>
    </submittedName>
</protein>
<dbReference type="AlphaFoldDB" id="A0AAP5M879"/>
<evidence type="ECO:0000313" key="1">
    <source>
        <dbReference type="EMBL" id="MDR9893298.1"/>
    </source>
</evidence>
<dbReference type="EMBL" id="JAALHA020000001">
    <property type="protein sequence ID" value="MDR9893298.1"/>
    <property type="molecule type" value="Genomic_DNA"/>
</dbReference>